<dbReference type="Gene3D" id="1.10.606.20">
    <property type="match status" value="1"/>
</dbReference>
<gene>
    <name evidence="2" type="ORF">TUM19329_34280</name>
</gene>
<dbReference type="Proteomes" id="UP000502894">
    <property type="component" value="Chromosome"/>
</dbReference>
<evidence type="ECO:0000313" key="2">
    <source>
        <dbReference type="EMBL" id="BCA97067.1"/>
    </source>
</evidence>
<dbReference type="PANTHER" id="PTHR34599:SF1">
    <property type="entry name" value="PHOSPHATIDIC ACID PHOSPHATASE TYPE 2_HALOPEROXIDASE DOMAIN-CONTAINING PROTEIN"/>
    <property type="match status" value="1"/>
</dbReference>
<evidence type="ECO:0000313" key="3">
    <source>
        <dbReference type="Proteomes" id="UP000502894"/>
    </source>
</evidence>
<dbReference type="AlphaFoldDB" id="A0A6F8TAC1"/>
<dbReference type="SUPFAM" id="SSF48317">
    <property type="entry name" value="Acid phosphatase/Vanadium-dependent haloperoxidase"/>
    <property type="match status" value="1"/>
</dbReference>
<dbReference type="SMART" id="SM00014">
    <property type="entry name" value="acidPPc"/>
    <property type="match status" value="1"/>
</dbReference>
<reference evidence="2" key="1">
    <citation type="journal article" date="2020" name="Microbiol. Resour. Announc.">
        <title>Complete Genome Sequence of Novel Psychrotolerant Legionella Strain TUM19329, Isolated from Antarctic Lake Sediment.</title>
        <authorList>
            <person name="Shimada S."/>
            <person name="Nakai R."/>
            <person name="Aoki K."/>
            <person name="Shimoeda N."/>
            <person name="Ohno G."/>
            <person name="Miyazaki Y."/>
            <person name="Kudoh S."/>
            <person name="Imura S."/>
            <person name="Watanabe K."/>
            <person name="Ishii Y."/>
            <person name="Tateda K."/>
        </authorList>
    </citation>
    <scope>NUCLEOTIDE SEQUENCE [LARGE SCALE GENOMIC DNA]</scope>
    <source>
        <strain evidence="2">TUM19329</strain>
    </source>
</reference>
<keyword evidence="3" id="KW-1185">Reference proteome</keyword>
<organism evidence="2 3">
    <name type="scientific">Legionella antarctica</name>
    <dbReference type="NCBI Taxonomy" id="2708020"/>
    <lineage>
        <taxon>Bacteria</taxon>
        <taxon>Pseudomonadati</taxon>
        <taxon>Pseudomonadota</taxon>
        <taxon>Gammaproteobacteria</taxon>
        <taxon>Legionellales</taxon>
        <taxon>Legionellaceae</taxon>
        <taxon>Legionella</taxon>
    </lineage>
</organism>
<dbReference type="InterPro" id="IPR052559">
    <property type="entry name" value="V-haloperoxidase"/>
</dbReference>
<evidence type="ECO:0000259" key="1">
    <source>
        <dbReference type="SMART" id="SM00014"/>
    </source>
</evidence>
<dbReference type="InterPro" id="IPR000326">
    <property type="entry name" value="PAP2/HPO"/>
</dbReference>
<dbReference type="Pfam" id="PF01569">
    <property type="entry name" value="PAP2"/>
    <property type="match status" value="1"/>
</dbReference>
<protein>
    <recommendedName>
        <fullName evidence="1">Phosphatidic acid phosphatase type 2/haloperoxidase domain-containing protein</fullName>
    </recommendedName>
</protein>
<feature type="domain" description="Phosphatidic acid phosphatase type 2/haloperoxidase" evidence="1">
    <location>
        <begin position="264"/>
        <end position="374"/>
    </location>
</feature>
<name>A0A6F8TAC1_9GAMM</name>
<dbReference type="EMBL" id="AP022839">
    <property type="protein sequence ID" value="BCA97067.1"/>
    <property type="molecule type" value="Genomic_DNA"/>
</dbReference>
<dbReference type="PANTHER" id="PTHR34599">
    <property type="entry name" value="PEROXIDASE-RELATED"/>
    <property type="match status" value="1"/>
</dbReference>
<accession>A0A6F8TAC1</accession>
<dbReference type="CDD" id="cd03398">
    <property type="entry name" value="PAP2_haloperoxidase"/>
    <property type="match status" value="1"/>
</dbReference>
<sequence>MRKLWMVIIILLIISILVGIYAFTTPKITSLPTYFTYKGEQAALNNLHSSQKMTAHTTKKWDGIMFDLVKSHKLGDATASRIYAYLYTAQRDAAFLSHNNKHRFMGSLDPISAEVLCLFFPKNCPHIKFQVKTDPYSNELAKIVLKKIKLHMILDTKQQKLSAEKPGGDHWAGSKPYFGQEVGSWKPWIIDSPQQFLAPKPNAQLWQDELRQTEQALQNITPNQTKAVVFWAGNPSTITPPGIWLTFANEYIEEEHVSFSKALFVRSVLAMGIADSVIAVFYSKYTYWIKRPFMLNPNIYTVMPTPNHPSYPAGHSTISATAAVILSYFFPKNTQNWWEKADEASSSRVWGGIHFPVDAKEGLILGRKVGNTVIQAQPPFALELDKK</sequence>
<dbReference type="KEGG" id="lant:TUM19329_34280"/>
<proteinExistence type="predicted"/>
<dbReference type="InterPro" id="IPR036938">
    <property type="entry name" value="PAP2/HPO_sf"/>
</dbReference>